<proteinExistence type="predicted"/>
<dbReference type="EMBL" id="JACHTE010000004">
    <property type="protein sequence ID" value="MBB1088294.1"/>
    <property type="molecule type" value="Genomic_DNA"/>
</dbReference>
<protein>
    <submittedName>
        <fullName evidence="2">DUF4381 family protein</fullName>
    </submittedName>
</protein>
<accession>A0A7W3U3K2</accession>
<name>A0A7W3U3K2_9GAMM</name>
<dbReference type="AlphaFoldDB" id="A0A7W3U3K2"/>
<evidence type="ECO:0000313" key="2">
    <source>
        <dbReference type="EMBL" id="MBB1088294.1"/>
    </source>
</evidence>
<evidence type="ECO:0000313" key="3">
    <source>
        <dbReference type="Proteomes" id="UP000552587"/>
    </source>
</evidence>
<organism evidence="2 3">
    <name type="scientific">Marilutibacter penaei</name>
    <dbReference type="NCBI Taxonomy" id="2759900"/>
    <lineage>
        <taxon>Bacteria</taxon>
        <taxon>Pseudomonadati</taxon>
        <taxon>Pseudomonadota</taxon>
        <taxon>Gammaproteobacteria</taxon>
        <taxon>Lysobacterales</taxon>
        <taxon>Lysobacteraceae</taxon>
        <taxon>Marilutibacter</taxon>
    </lineage>
</organism>
<keyword evidence="1" id="KW-0812">Transmembrane</keyword>
<keyword evidence="1" id="KW-0472">Membrane</keyword>
<feature type="transmembrane region" description="Helical" evidence="1">
    <location>
        <begin position="24"/>
        <end position="42"/>
    </location>
</feature>
<evidence type="ECO:0000256" key="1">
    <source>
        <dbReference type="SAM" id="Phobius"/>
    </source>
</evidence>
<dbReference type="Pfam" id="PF14316">
    <property type="entry name" value="DUF4381"/>
    <property type="match status" value="1"/>
</dbReference>
<dbReference type="Proteomes" id="UP000552587">
    <property type="component" value="Unassembled WGS sequence"/>
</dbReference>
<comment type="caution">
    <text evidence="2">The sequence shown here is derived from an EMBL/GenBank/DDBJ whole genome shotgun (WGS) entry which is preliminary data.</text>
</comment>
<dbReference type="RefSeq" id="WP_182669061.1">
    <property type="nucleotide sequence ID" value="NZ_JACHTE010000004.1"/>
</dbReference>
<keyword evidence="3" id="KW-1185">Reference proteome</keyword>
<keyword evidence="1" id="KW-1133">Transmembrane helix</keyword>
<sequence>MAGELVLRDIHLPPPPPWWPPAPGWWMVFAAAVAVILSLAAWRHHRKRRRRRIEATFDDALAAADSPVDEVAAMSSLLRRAARRHRRDADTLHGRAWREWLDRDCKPPRFDGEAGALLVEGGFQRALDPAAVAALRPLARACFLELMGYR</sequence>
<reference evidence="2 3" key="1">
    <citation type="submission" date="2020-07" db="EMBL/GenBank/DDBJ databases">
        <authorList>
            <person name="Xu S."/>
            <person name="Li A."/>
        </authorList>
    </citation>
    <scope>NUCLEOTIDE SEQUENCE [LARGE SCALE GENOMIC DNA]</scope>
    <source>
        <strain evidence="2 3">SG-8</strain>
    </source>
</reference>
<gene>
    <name evidence="2" type="ORF">H4F99_07285</name>
</gene>
<dbReference type="InterPro" id="IPR025489">
    <property type="entry name" value="DUF4381"/>
</dbReference>